<dbReference type="RefSeq" id="WP_310309685.1">
    <property type="nucleotide sequence ID" value="NZ_JAVDWE010000021.1"/>
</dbReference>
<evidence type="ECO:0000313" key="6">
    <source>
        <dbReference type="Proteomes" id="UP001265550"/>
    </source>
</evidence>
<comment type="caution">
    <text evidence="5">The sequence shown here is derived from an EMBL/GenBank/DDBJ whole genome shotgun (WGS) entry which is preliminary data.</text>
</comment>
<evidence type="ECO:0000259" key="4">
    <source>
        <dbReference type="PROSITE" id="PS50995"/>
    </source>
</evidence>
<evidence type="ECO:0000256" key="3">
    <source>
        <dbReference type="ARBA" id="ARBA00023163"/>
    </source>
</evidence>
<organism evidence="5 6">
    <name type="scientific">Hydrogenophaga laconesensis</name>
    <dbReference type="NCBI Taxonomy" id="1805971"/>
    <lineage>
        <taxon>Bacteria</taxon>
        <taxon>Pseudomonadati</taxon>
        <taxon>Pseudomonadota</taxon>
        <taxon>Betaproteobacteria</taxon>
        <taxon>Burkholderiales</taxon>
        <taxon>Comamonadaceae</taxon>
        <taxon>Hydrogenophaga</taxon>
    </lineage>
</organism>
<keyword evidence="3" id="KW-0804">Transcription</keyword>
<dbReference type="SMART" id="SM00347">
    <property type="entry name" value="HTH_MARR"/>
    <property type="match status" value="1"/>
</dbReference>
<dbReference type="InterPro" id="IPR036390">
    <property type="entry name" value="WH_DNA-bd_sf"/>
</dbReference>
<gene>
    <name evidence="5" type="ORF">J2X09_005028</name>
</gene>
<dbReference type="PROSITE" id="PS01117">
    <property type="entry name" value="HTH_MARR_1"/>
    <property type="match status" value="1"/>
</dbReference>
<name>A0ABU1VIE5_9BURK</name>
<keyword evidence="1" id="KW-0805">Transcription regulation</keyword>
<feature type="domain" description="HTH marR-type" evidence="4">
    <location>
        <begin position="18"/>
        <end position="150"/>
    </location>
</feature>
<sequence length="152" mass="16677">MTRAAAERAGPAPSRFVDDYLGYLLGQANHALFKDFEAVVREAGLSGIEWRVLATLSGQAPMPVGQLAHEVLSQQPTVTRLVQRLAAQDWVSLSDDPADQRRTLVRITETGQRKVTPLMALARQHEAAVLGTLDASDVQRLKEQLRRLAQPG</sequence>
<accession>A0ABU1VIE5</accession>
<dbReference type="InterPro" id="IPR000835">
    <property type="entry name" value="HTH_MarR-typ"/>
</dbReference>
<dbReference type="PANTHER" id="PTHR33164">
    <property type="entry name" value="TRANSCRIPTIONAL REGULATOR, MARR FAMILY"/>
    <property type="match status" value="1"/>
</dbReference>
<evidence type="ECO:0000256" key="2">
    <source>
        <dbReference type="ARBA" id="ARBA00023125"/>
    </source>
</evidence>
<dbReference type="InterPro" id="IPR039422">
    <property type="entry name" value="MarR/SlyA-like"/>
</dbReference>
<evidence type="ECO:0000256" key="1">
    <source>
        <dbReference type="ARBA" id="ARBA00023015"/>
    </source>
</evidence>
<dbReference type="InterPro" id="IPR023187">
    <property type="entry name" value="Tscrpt_reg_MarR-type_CS"/>
</dbReference>
<dbReference type="Proteomes" id="UP001265550">
    <property type="component" value="Unassembled WGS sequence"/>
</dbReference>
<keyword evidence="2 5" id="KW-0238">DNA-binding</keyword>
<dbReference type="Gene3D" id="1.10.10.10">
    <property type="entry name" value="Winged helix-like DNA-binding domain superfamily/Winged helix DNA-binding domain"/>
    <property type="match status" value="1"/>
</dbReference>
<protein>
    <submittedName>
        <fullName evidence="5">DNA-binding MarR family transcriptional regulator</fullName>
    </submittedName>
</protein>
<dbReference type="SUPFAM" id="SSF46785">
    <property type="entry name" value="Winged helix' DNA-binding domain"/>
    <property type="match status" value="1"/>
</dbReference>
<dbReference type="PANTHER" id="PTHR33164:SF64">
    <property type="entry name" value="TRANSCRIPTIONAL REGULATOR SLYA"/>
    <property type="match status" value="1"/>
</dbReference>
<evidence type="ECO:0000313" key="5">
    <source>
        <dbReference type="EMBL" id="MDR7097254.1"/>
    </source>
</evidence>
<dbReference type="InterPro" id="IPR036388">
    <property type="entry name" value="WH-like_DNA-bd_sf"/>
</dbReference>
<proteinExistence type="predicted"/>
<dbReference type="Pfam" id="PF12802">
    <property type="entry name" value="MarR_2"/>
    <property type="match status" value="1"/>
</dbReference>
<keyword evidence="6" id="KW-1185">Reference proteome</keyword>
<dbReference type="GO" id="GO:0003677">
    <property type="term" value="F:DNA binding"/>
    <property type="evidence" value="ECO:0007669"/>
    <property type="project" value="UniProtKB-KW"/>
</dbReference>
<dbReference type="EMBL" id="JAVDWE010000021">
    <property type="protein sequence ID" value="MDR7097254.1"/>
    <property type="molecule type" value="Genomic_DNA"/>
</dbReference>
<reference evidence="5 6" key="1">
    <citation type="submission" date="2023-07" db="EMBL/GenBank/DDBJ databases">
        <title>Sorghum-associated microbial communities from plants grown in Nebraska, USA.</title>
        <authorList>
            <person name="Schachtman D."/>
        </authorList>
    </citation>
    <scope>NUCLEOTIDE SEQUENCE [LARGE SCALE GENOMIC DNA]</scope>
    <source>
        <strain evidence="5 6">BE240</strain>
    </source>
</reference>
<dbReference type="PROSITE" id="PS50995">
    <property type="entry name" value="HTH_MARR_2"/>
    <property type="match status" value="1"/>
</dbReference>